<dbReference type="PANTHER" id="PTHR40076">
    <property type="entry name" value="MEMBRANE PROTEIN-RELATED"/>
    <property type="match status" value="1"/>
</dbReference>
<gene>
    <name evidence="2" type="ORF">FYJ62_03325</name>
</gene>
<dbReference type="InterPro" id="IPR010380">
    <property type="entry name" value="DUF975"/>
</dbReference>
<evidence type="ECO:0000256" key="1">
    <source>
        <dbReference type="SAM" id="Phobius"/>
    </source>
</evidence>
<keyword evidence="3" id="KW-1185">Reference proteome</keyword>
<comment type="caution">
    <text evidence="2">The sequence shown here is derived from an EMBL/GenBank/DDBJ whole genome shotgun (WGS) entry which is preliminary data.</text>
</comment>
<accession>A0A6A8MCV2</accession>
<dbReference type="Proteomes" id="UP000438120">
    <property type="component" value="Unassembled WGS sequence"/>
</dbReference>
<reference evidence="2 3" key="1">
    <citation type="submission" date="2019-08" db="EMBL/GenBank/DDBJ databases">
        <title>In-depth cultivation of the pig gut microbiome towards novel bacterial diversity and tailored functional studies.</title>
        <authorList>
            <person name="Wylensek D."/>
            <person name="Hitch T.C.A."/>
            <person name="Clavel T."/>
        </authorList>
    </citation>
    <scope>NUCLEOTIDE SEQUENCE [LARGE SCALE GENOMIC DNA]</scope>
    <source>
        <strain evidence="2 3">Bifido-178-WT-2B</strain>
    </source>
</reference>
<feature type="transmembrane region" description="Helical" evidence="1">
    <location>
        <begin position="131"/>
        <end position="150"/>
    </location>
</feature>
<sequence>MKAADCRAAAREDLKKIPAKVYAPLGLLACYLTAIPNVIGIYASAGDVNWGLTILAFALALLAYLYQAAFMLYLKRWRAHVKIGAVKPTFWEVLSSKRIPRLLEYAVLQSVLTQSVDVVSMRVMTDDKMTSGLRFSITTLLAIILIWFLMRLSQVPYLIDDDLLEGNRNGFFDEVNESWRLMKGRCWSFFFLNLSFLGWIILQNVTGGLASFFVQPYLALACAEFYSQILEDEHIFDR</sequence>
<dbReference type="AlphaFoldDB" id="A0A6A8MCV2"/>
<evidence type="ECO:0000313" key="2">
    <source>
        <dbReference type="EMBL" id="MST86692.1"/>
    </source>
</evidence>
<protein>
    <submittedName>
        <fullName evidence="2">DUF975 family protein</fullName>
    </submittedName>
</protein>
<keyword evidence="1" id="KW-1133">Transmembrane helix</keyword>
<dbReference type="PANTHER" id="PTHR40076:SF1">
    <property type="entry name" value="MEMBRANE PROTEIN"/>
    <property type="match status" value="1"/>
</dbReference>
<dbReference type="OrthoDB" id="9784844at2"/>
<feature type="transmembrane region" description="Helical" evidence="1">
    <location>
        <begin position="21"/>
        <end position="44"/>
    </location>
</feature>
<evidence type="ECO:0000313" key="3">
    <source>
        <dbReference type="Proteomes" id="UP000438120"/>
    </source>
</evidence>
<keyword evidence="1" id="KW-0812">Transmembrane</keyword>
<organism evidence="2 3">
    <name type="scientific">Lactobacillus porci</name>
    <dbReference type="NCBI Taxonomy" id="2012477"/>
    <lineage>
        <taxon>Bacteria</taxon>
        <taxon>Bacillati</taxon>
        <taxon>Bacillota</taxon>
        <taxon>Bacilli</taxon>
        <taxon>Lactobacillales</taxon>
        <taxon>Lactobacillaceae</taxon>
        <taxon>Lactobacillus</taxon>
    </lineage>
</organism>
<keyword evidence="1" id="KW-0472">Membrane</keyword>
<name>A0A6A8MCV2_9LACO</name>
<proteinExistence type="predicted"/>
<dbReference type="RefSeq" id="WP_154547710.1">
    <property type="nucleotide sequence ID" value="NZ_VUMX01000006.1"/>
</dbReference>
<dbReference type="EMBL" id="VUMX01000006">
    <property type="protein sequence ID" value="MST86692.1"/>
    <property type="molecule type" value="Genomic_DNA"/>
</dbReference>
<dbReference type="Pfam" id="PF06161">
    <property type="entry name" value="DUF975"/>
    <property type="match status" value="1"/>
</dbReference>
<feature type="transmembrane region" description="Helical" evidence="1">
    <location>
        <begin position="50"/>
        <end position="74"/>
    </location>
</feature>